<dbReference type="EMBL" id="JAAIUW010000009">
    <property type="protein sequence ID" value="KAF7814854.1"/>
    <property type="molecule type" value="Genomic_DNA"/>
</dbReference>
<dbReference type="AlphaFoldDB" id="A0A834T307"/>
<feature type="compositionally biased region" description="Acidic residues" evidence="1">
    <location>
        <begin position="399"/>
        <end position="414"/>
    </location>
</feature>
<dbReference type="PANTHER" id="PTHR48258:SF13">
    <property type="match status" value="1"/>
</dbReference>
<evidence type="ECO:0000313" key="4">
    <source>
        <dbReference type="Proteomes" id="UP000634136"/>
    </source>
</evidence>
<keyword evidence="4" id="KW-1185">Reference proteome</keyword>
<protein>
    <recommendedName>
        <fullName evidence="2">DUF4216 domain-containing protein</fullName>
    </recommendedName>
</protein>
<feature type="domain" description="DUF4216" evidence="2">
    <location>
        <begin position="230"/>
        <end position="301"/>
    </location>
</feature>
<dbReference type="InterPro" id="IPR025312">
    <property type="entry name" value="DUF4216"/>
</dbReference>
<organism evidence="3 4">
    <name type="scientific">Senna tora</name>
    <dbReference type="NCBI Taxonomy" id="362788"/>
    <lineage>
        <taxon>Eukaryota</taxon>
        <taxon>Viridiplantae</taxon>
        <taxon>Streptophyta</taxon>
        <taxon>Embryophyta</taxon>
        <taxon>Tracheophyta</taxon>
        <taxon>Spermatophyta</taxon>
        <taxon>Magnoliopsida</taxon>
        <taxon>eudicotyledons</taxon>
        <taxon>Gunneridae</taxon>
        <taxon>Pentapetalae</taxon>
        <taxon>rosids</taxon>
        <taxon>fabids</taxon>
        <taxon>Fabales</taxon>
        <taxon>Fabaceae</taxon>
        <taxon>Caesalpinioideae</taxon>
        <taxon>Cassia clade</taxon>
        <taxon>Senna</taxon>
    </lineage>
</organism>
<dbReference type="Proteomes" id="UP000634136">
    <property type="component" value="Unassembled WGS sequence"/>
</dbReference>
<reference evidence="3" key="1">
    <citation type="submission" date="2020-09" db="EMBL/GenBank/DDBJ databases">
        <title>Genome-Enabled Discovery of Anthraquinone Biosynthesis in Senna tora.</title>
        <authorList>
            <person name="Kang S.-H."/>
            <person name="Pandey R.P."/>
            <person name="Lee C.-M."/>
            <person name="Sim J.-S."/>
            <person name="Jeong J.-T."/>
            <person name="Choi B.-S."/>
            <person name="Jung M."/>
            <person name="Ginzburg D."/>
            <person name="Zhao K."/>
            <person name="Won S.Y."/>
            <person name="Oh T.-J."/>
            <person name="Yu Y."/>
            <person name="Kim N.-H."/>
            <person name="Lee O.R."/>
            <person name="Lee T.-H."/>
            <person name="Bashyal P."/>
            <person name="Kim T.-S."/>
            <person name="Lee W.-H."/>
            <person name="Kawkins C."/>
            <person name="Kim C.-K."/>
            <person name="Kim J.S."/>
            <person name="Ahn B.O."/>
            <person name="Rhee S.Y."/>
            <person name="Sohng J.K."/>
        </authorList>
    </citation>
    <scope>NUCLEOTIDE SEQUENCE</scope>
    <source>
        <tissue evidence="3">Leaf</tissue>
    </source>
</reference>
<evidence type="ECO:0000256" key="1">
    <source>
        <dbReference type="SAM" id="MobiDB-lite"/>
    </source>
</evidence>
<name>A0A834T307_9FABA</name>
<proteinExistence type="predicted"/>
<dbReference type="OrthoDB" id="1878503at2759"/>
<dbReference type="Pfam" id="PF13952">
    <property type="entry name" value="DUF4216"/>
    <property type="match status" value="1"/>
</dbReference>
<gene>
    <name evidence="3" type="ORF">G2W53_028823</name>
</gene>
<dbReference type="PANTHER" id="PTHR48258">
    <property type="entry name" value="DUF4218 DOMAIN-CONTAINING PROTEIN-RELATED"/>
    <property type="match status" value="1"/>
</dbReference>
<evidence type="ECO:0000259" key="2">
    <source>
        <dbReference type="Pfam" id="PF13952"/>
    </source>
</evidence>
<evidence type="ECO:0000313" key="3">
    <source>
        <dbReference type="EMBL" id="KAF7814854.1"/>
    </source>
</evidence>
<feature type="region of interest" description="Disordered" evidence="1">
    <location>
        <begin position="363"/>
        <end position="421"/>
    </location>
</feature>
<sequence length="421" mass="48113">MTEASGAHGGELIFVVKFAEAVFQVKMVRIDELLVFMETWRFFLSSGLYVLAVGENKTESPGSLSSIGNDIMLVKILVISHPGNAKTCLADILKSFGPLEFCLMEEVQESQTQSLVFVGFFSIVDQEHQDELEKQTPRVDDMNGVEFQNWFRAHVFKLSTQEFVSEELISLAVGPLQQVRIYSTFMVNGYRFHTKDRALRRKTQNSGVLVKGDVSDIDKEYYGVLEDVYELNYVWNRKVYLFKCHWWDVAHFERGYKVDKYGFVSVNTKRSLNTNEPFVLASQAKQVFYLDDISDPGWLVVVKTNPRDLFDVPQEDKEDDGDGDGVAFDQAYQPIEVDQLNLSNHNEVENEITVTLQRVDVEPQTISQESEKARKKARKNMHTSSEVNFIDDSMVDMSVNEESEEEDSIDDNNTDTDSSKD</sequence>
<accession>A0A834T307</accession>
<comment type="caution">
    <text evidence="3">The sequence shown here is derived from an EMBL/GenBank/DDBJ whole genome shotgun (WGS) entry which is preliminary data.</text>
</comment>